<evidence type="ECO:0000313" key="2">
    <source>
        <dbReference type="EMBL" id="AZZ54458.1"/>
    </source>
</evidence>
<feature type="compositionally biased region" description="Basic and acidic residues" evidence="1">
    <location>
        <begin position="11"/>
        <end position="28"/>
    </location>
</feature>
<proteinExistence type="predicted"/>
<dbReference type="KEGG" id="ria:C7V51_00040"/>
<feature type="region of interest" description="Disordered" evidence="1">
    <location>
        <begin position="1"/>
        <end position="133"/>
    </location>
</feature>
<protein>
    <submittedName>
        <fullName evidence="2">Uncharacterized protein</fullName>
    </submittedName>
</protein>
<name>A0AAD2JFT8_9MICO</name>
<gene>
    <name evidence="2" type="ORF">C7V51_00040</name>
</gene>
<accession>A0AAD2JFT8</accession>
<feature type="compositionally biased region" description="Basic and acidic residues" evidence="1">
    <location>
        <begin position="65"/>
        <end position="81"/>
    </location>
</feature>
<reference evidence="2 3" key="1">
    <citation type="submission" date="2018-03" db="EMBL/GenBank/DDBJ databases">
        <title>Bacteriophage NCPPB3778 and a type I-E CRISPR drive the evolution of the US Biological Select Agent, Rathayibacter toxicus.</title>
        <authorList>
            <person name="Davis E.W.II."/>
            <person name="Tabima J.F."/>
            <person name="Weisberg A.J."/>
            <person name="Dantas Lopes L."/>
            <person name="Wiseman M.S."/>
            <person name="Wiseman M.S."/>
            <person name="Pupko T."/>
            <person name="Belcher M.S."/>
            <person name="Sechler A.J."/>
            <person name="Tancos M.A."/>
            <person name="Schroeder B.K."/>
            <person name="Murray T.D."/>
            <person name="Luster D.G."/>
            <person name="Schneider W.L."/>
            <person name="Rogers E."/>
            <person name="Andreote F.D."/>
            <person name="Grunwald N.J."/>
            <person name="Putnam M.L."/>
            <person name="Chang J.H."/>
        </authorList>
    </citation>
    <scope>NUCLEOTIDE SEQUENCE [LARGE SCALE GENOMIC DNA]</scope>
    <source>
        <strain evidence="2 3">NCCPB 2253</strain>
    </source>
</reference>
<evidence type="ECO:0000313" key="3">
    <source>
        <dbReference type="Proteomes" id="UP000283946"/>
    </source>
</evidence>
<dbReference type="EMBL" id="CP028130">
    <property type="protein sequence ID" value="AZZ54458.1"/>
    <property type="molecule type" value="Genomic_DNA"/>
</dbReference>
<feature type="compositionally biased region" description="Basic residues" evidence="1">
    <location>
        <begin position="46"/>
        <end position="57"/>
    </location>
</feature>
<organism evidence="2 3">
    <name type="scientific">Rathayibacter iranicus</name>
    <dbReference type="NCBI Taxonomy" id="59737"/>
    <lineage>
        <taxon>Bacteria</taxon>
        <taxon>Bacillati</taxon>
        <taxon>Actinomycetota</taxon>
        <taxon>Actinomycetes</taxon>
        <taxon>Micrococcales</taxon>
        <taxon>Microbacteriaceae</taxon>
        <taxon>Rathayibacter</taxon>
    </lineage>
</organism>
<feature type="compositionally biased region" description="Polar residues" evidence="1">
    <location>
        <begin position="1"/>
        <end position="10"/>
    </location>
</feature>
<evidence type="ECO:0000256" key="1">
    <source>
        <dbReference type="SAM" id="MobiDB-lite"/>
    </source>
</evidence>
<dbReference type="Proteomes" id="UP000283946">
    <property type="component" value="Chromosome"/>
</dbReference>
<dbReference type="RefSeq" id="WP_127843834.1">
    <property type="nucleotide sequence ID" value="NZ_CP028130.1"/>
</dbReference>
<sequence length="133" mass="15503">MSSRHQPQTTDEAHETRNGPDEHAKDVETEQSTQPEGDDRQYAHHTSGRRRTGKRHFNVAPRPRQLTERLRQLVQSRRDRSTGVGRHSPACGERRPRRLLLGIDRPAPAFRRTTDRSVRWLSSTRPPRHQPPR</sequence>
<dbReference type="AlphaFoldDB" id="A0AAD2JFT8"/>